<feature type="domain" description="SMP-LTD" evidence="12">
    <location>
        <begin position="290"/>
        <end position="483"/>
    </location>
</feature>
<feature type="region of interest" description="Disordered" evidence="10">
    <location>
        <begin position="704"/>
        <end position="952"/>
    </location>
</feature>
<evidence type="ECO:0000313" key="13">
    <source>
        <dbReference type="EMBL" id="KAF2819891.1"/>
    </source>
</evidence>
<keyword evidence="8 11" id="KW-0472">Membrane</keyword>
<dbReference type="AlphaFoldDB" id="A0A6A6ZFJ3"/>
<dbReference type="GO" id="GO:1990456">
    <property type="term" value="P:mitochondrion-endoplasmic reticulum membrane tethering"/>
    <property type="evidence" value="ECO:0007669"/>
    <property type="project" value="TreeGrafter"/>
</dbReference>
<protein>
    <recommendedName>
        <fullName evidence="12">SMP-LTD domain-containing protein</fullName>
    </recommendedName>
</protein>
<keyword evidence="5 11" id="KW-1133">Transmembrane helix</keyword>
<dbReference type="EMBL" id="MU006242">
    <property type="protein sequence ID" value="KAF2819891.1"/>
    <property type="molecule type" value="Genomic_DNA"/>
</dbReference>
<feature type="region of interest" description="Disordered" evidence="10">
    <location>
        <begin position="537"/>
        <end position="577"/>
    </location>
</feature>
<feature type="region of interest" description="Disordered" evidence="10">
    <location>
        <begin position="592"/>
        <end position="614"/>
    </location>
</feature>
<dbReference type="CDD" id="cd21675">
    <property type="entry name" value="SMP_TEX2"/>
    <property type="match status" value="1"/>
</dbReference>
<feature type="compositionally biased region" description="Polar residues" evidence="10">
    <location>
        <begin position="704"/>
        <end position="726"/>
    </location>
</feature>
<feature type="transmembrane region" description="Helical" evidence="11">
    <location>
        <begin position="15"/>
        <end position="37"/>
    </location>
</feature>
<evidence type="ECO:0000256" key="7">
    <source>
        <dbReference type="ARBA" id="ARBA00023121"/>
    </source>
</evidence>
<dbReference type="SUPFAM" id="SSF50729">
    <property type="entry name" value="PH domain-like"/>
    <property type="match status" value="1"/>
</dbReference>
<dbReference type="GO" id="GO:0005789">
    <property type="term" value="C:endoplasmic reticulum membrane"/>
    <property type="evidence" value="ECO:0007669"/>
    <property type="project" value="UniProtKB-SubCell"/>
</dbReference>
<dbReference type="PANTHER" id="PTHR13466">
    <property type="entry name" value="TEX2 PROTEIN-RELATED"/>
    <property type="match status" value="1"/>
</dbReference>
<evidence type="ECO:0000256" key="6">
    <source>
        <dbReference type="ARBA" id="ARBA00023055"/>
    </source>
</evidence>
<dbReference type="PROSITE" id="PS51847">
    <property type="entry name" value="SMP"/>
    <property type="match status" value="1"/>
</dbReference>
<dbReference type="OrthoDB" id="26740at2759"/>
<feature type="region of interest" description="Disordered" evidence="10">
    <location>
        <begin position="627"/>
        <end position="660"/>
    </location>
</feature>
<keyword evidence="4" id="KW-0256">Endoplasmic reticulum</keyword>
<evidence type="ECO:0000256" key="10">
    <source>
        <dbReference type="SAM" id="MobiDB-lite"/>
    </source>
</evidence>
<evidence type="ECO:0000256" key="5">
    <source>
        <dbReference type="ARBA" id="ARBA00022989"/>
    </source>
</evidence>
<evidence type="ECO:0000313" key="14">
    <source>
        <dbReference type="Proteomes" id="UP000799424"/>
    </source>
</evidence>
<accession>A0A6A6ZFJ3</accession>
<feature type="region of interest" description="Disordered" evidence="10">
    <location>
        <begin position="47"/>
        <end position="72"/>
    </location>
</feature>
<evidence type="ECO:0000256" key="9">
    <source>
        <dbReference type="SAM" id="Coils"/>
    </source>
</evidence>
<evidence type="ECO:0000256" key="4">
    <source>
        <dbReference type="ARBA" id="ARBA00022824"/>
    </source>
</evidence>
<comment type="subcellular location">
    <subcellularLocation>
        <location evidence="1">Endoplasmic reticulum membrane</location>
    </subcellularLocation>
</comment>
<keyword evidence="7" id="KW-0446">Lipid-binding</keyword>
<feature type="compositionally biased region" description="Pro residues" evidence="10">
    <location>
        <begin position="768"/>
        <end position="780"/>
    </location>
</feature>
<keyword evidence="2" id="KW-0813">Transport</keyword>
<name>A0A6A6ZFJ3_9PLEO</name>
<organism evidence="13 14">
    <name type="scientific">Ophiobolus disseminans</name>
    <dbReference type="NCBI Taxonomy" id="1469910"/>
    <lineage>
        <taxon>Eukaryota</taxon>
        <taxon>Fungi</taxon>
        <taxon>Dikarya</taxon>
        <taxon>Ascomycota</taxon>
        <taxon>Pezizomycotina</taxon>
        <taxon>Dothideomycetes</taxon>
        <taxon>Pleosporomycetidae</taxon>
        <taxon>Pleosporales</taxon>
        <taxon>Pleosporineae</taxon>
        <taxon>Phaeosphaeriaceae</taxon>
        <taxon>Ophiobolus</taxon>
    </lineage>
</organism>
<keyword evidence="14" id="KW-1185">Reference proteome</keyword>
<feature type="compositionally biased region" description="Low complexity" evidence="10">
    <location>
        <begin position="559"/>
        <end position="575"/>
    </location>
</feature>
<dbReference type="Proteomes" id="UP000799424">
    <property type="component" value="Unassembled WGS sequence"/>
</dbReference>
<feature type="compositionally biased region" description="Basic and acidic residues" evidence="10">
    <location>
        <begin position="814"/>
        <end position="823"/>
    </location>
</feature>
<dbReference type="GO" id="GO:0032865">
    <property type="term" value="C:ERMES complex"/>
    <property type="evidence" value="ECO:0007669"/>
    <property type="project" value="TreeGrafter"/>
</dbReference>
<keyword evidence="6" id="KW-0445">Lipid transport</keyword>
<dbReference type="GO" id="GO:0015914">
    <property type="term" value="P:phospholipid transport"/>
    <property type="evidence" value="ECO:0007669"/>
    <property type="project" value="TreeGrafter"/>
</dbReference>
<evidence type="ECO:0000256" key="8">
    <source>
        <dbReference type="ARBA" id="ARBA00023136"/>
    </source>
</evidence>
<evidence type="ECO:0000256" key="2">
    <source>
        <dbReference type="ARBA" id="ARBA00022448"/>
    </source>
</evidence>
<evidence type="ECO:0000256" key="1">
    <source>
        <dbReference type="ARBA" id="ARBA00004586"/>
    </source>
</evidence>
<evidence type="ECO:0000259" key="12">
    <source>
        <dbReference type="PROSITE" id="PS51847"/>
    </source>
</evidence>
<evidence type="ECO:0000256" key="3">
    <source>
        <dbReference type="ARBA" id="ARBA00022692"/>
    </source>
</evidence>
<feature type="coiled-coil region" evidence="9">
    <location>
        <begin position="509"/>
        <end position="536"/>
    </location>
</feature>
<dbReference type="InterPro" id="IPR031468">
    <property type="entry name" value="SMP_LBD"/>
</dbReference>
<sequence>MSGDWGYGTVFKIFIWGYLVGGLTLLPAVAVLAWFWVTTKVHNEGLEPPCTGDISDHSRRANGSAHGKDEDDTSLGIGLDEEILKKLKKRSDEPDTFAGYFAVCREYVPGGVNGKPPDRTTPAGAVVSMESPSVYQAMYRSIFDRNKTASPSMDASNARNKKARNVFYVVLRLGHLMLYDNEDQLEVRHVISLAHYRTDVYAGGEKIPEGEMWIKRNCIRLLRQQHGEIHEDAKSFYLFSDNCSEKEDFYHAMLQAQEHHRDDSSPDEHPIPLKFDTPDLVKLVQQLHASEENLHTRWINALIGRVFLGLYKTSGIKNFIATKITKKIARVPKPALISSVTLRSIDMGTLPPFLTNPRLRELTVDGELVVEADVSYKGNFRIEVAAIARIDLGARFKAREVTLVLAAILKRLDGRLLIRIKPPPSNRIWLTFESPPRMELSLEPIVSSRQITYGVILRAIESRIREVVNETLVLPNWDDMPFTNTLAQAIRGGIWQDDNKGKEKDAQQAQQADIALQDAKIDAEKLDEKADSASSHLSIHSSIDSEESPICTSSSAEFRTTSARPRPMRSSSSAAHVHLDSANASAEILRERESLTPTSVRSLPLNSPMRSPLRPDKAHSIAAFANTSEEDVSTPAISLNSSDSPPLPAVDGSHGRSQSRELTAADIAAAAAAAAAASTTHPNRKSVLNQSLNTATAAARNWLTSKQNTQATRKTNHQRNTSISNDTRPRTAEAHEADDDALSETPSRSEPKPSVSKSHTEPMGRGHPLPPPGTPLPPPTRPEKRQTWAIPAAASTFANIAKRKPLSTAPAHSLSEKRSREHLQPSPQPHSPSFAHDPPDTDIPRKATDESRQVPRRKSSAASSTTSIAPPPLPKRRQRQPSLTLNARDRRHSLISQGGEEAGEGLFVVEAPVAEGSVSGSPVDGERRGDGSGRVSLRSDSGSDGVEVEGVK</sequence>
<feature type="compositionally biased region" description="Polar residues" evidence="10">
    <location>
        <begin position="635"/>
        <end position="644"/>
    </location>
</feature>
<feature type="compositionally biased region" description="Basic and acidic residues" evidence="10">
    <location>
        <begin position="837"/>
        <end position="853"/>
    </location>
</feature>
<keyword evidence="3 11" id="KW-0812">Transmembrane</keyword>
<dbReference type="InterPro" id="IPR011993">
    <property type="entry name" value="PH-like_dom_sf"/>
</dbReference>
<dbReference type="Pfam" id="PF15413">
    <property type="entry name" value="PH_11"/>
    <property type="match status" value="1"/>
</dbReference>
<feature type="compositionally biased region" description="Polar residues" evidence="10">
    <location>
        <begin position="595"/>
        <end position="609"/>
    </location>
</feature>
<reference evidence="13" key="1">
    <citation type="journal article" date="2020" name="Stud. Mycol.">
        <title>101 Dothideomycetes genomes: a test case for predicting lifestyles and emergence of pathogens.</title>
        <authorList>
            <person name="Haridas S."/>
            <person name="Albert R."/>
            <person name="Binder M."/>
            <person name="Bloem J."/>
            <person name="Labutti K."/>
            <person name="Salamov A."/>
            <person name="Andreopoulos B."/>
            <person name="Baker S."/>
            <person name="Barry K."/>
            <person name="Bills G."/>
            <person name="Bluhm B."/>
            <person name="Cannon C."/>
            <person name="Castanera R."/>
            <person name="Culley D."/>
            <person name="Daum C."/>
            <person name="Ezra D."/>
            <person name="Gonzalez J."/>
            <person name="Henrissat B."/>
            <person name="Kuo A."/>
            <person name="Liang C."/>
            <person name="Lipzen A."/>
            <person name="Lutzoni F."/>
            <person name="Magnuson J."/>
            <person name="Mondo S."/>
            <person name="Nolan M."/>
            <person name="Ohm R."/>
            <person name="Pangilinan J."/>
            <person name="Park H.-J."/>
            <person name="Ramirez L."/>
            <person name="Alfaro M."/>
            <person name="Sun H."/>
            <person name="Tritt A."/>
            <person name="Yoshinaga Y."/>
            <person name="Zwiers L.-H."/>
            <person name="Turgeon B."/>
            <person name="Goodwin S."/>
            <person name="Spatafora J."/>
            <person name="Crous P."/>
            <person name="Grigoriev I."/>
        </authorList>
    </citation>
    <scope>NUCLEOTIDE SEQUENCE</scope>
    <source>
        <strain evidence="13">CBS 113818</strain>
    </source>
</reference>
<dbReference type="GO" id="GO:0008289">
    <property type="term" value="F:lipid binding"/>
    <property type="evidence" value="ECO:0007669"/>
    <property type="project" value="UniProtKB-KW"/>
</dbReference>
<dbReference type="Gene3D" id="2.30.29.30">
    <property type="entry name" value="Pleckstrin-homology domain (PH domain)/Phosphotyrosine-binding domain (PTB)"/>
    <property type="match status" value="1"/>
</dbReference>
<keyword evidence="9" id="KW-0175">Coiled coil</keyword>
<proteinExistence type="predicted"/>
<dbReference type="PANTHER" id="PTHR13466:SF19">
    <property type="entry name" value="NUCLEUS-VACUOLE JUNCTION PROTEIN 2"/>
    <property type="match status" value="1"/>
</dbReference>
<evidence type="ECO:0000256" key="11">
    <source>
        <dbReference type="SAM" id="Phobius"/>
    </source>
</evidence>
<gene>
    <name evidence="13" type="ORF">CC86DRAFT_305487</name>
</gene>